<dbReference type="PROSITE" id="PS51186">
    <property type="entry name" value="GNAT"/>
    <property type="match status" value="1"/>
</dbReference>
<gene>
    <name evidence="2" type="ORF">ELH98_29595</name>
</gene>
<feature type="domain" description="N-acetyltransferase" evidence="1">
    <location>
        <begin position="25"/>
        <end position="188"/>
    </location>
</feature>
<sequence>MAFHQGTIAPTAVLRSAPAIPGRNVLLRIATSGDIDARLALGNDLEIVQMFGMSKTAVKPMSREKATGWVQSIVSNPYAWVIEVNGKFAGEIRLDRVDRTDRRASMAIGIYDANILGKGYGSEAIRLLLQYAFADLDLHRISVRVLAYNKRAIRAYEKCGFMIEGREREAAFVDGSWHDDLIMGIVDREFLRQPSSTPH</sequence>
<dbReference type="PANTHER" id="PTHR43415">
    <property type="entry name" value="SPERMIDINE N(1)-ACETYLTRANSFERASE"/>
    <property type="match status" value="1"/>
</dbReference>
<dbReference type="PANTHER" id="PTHR43415:SF3">
    <property type="entry name" value="GNAT-FAMILY ACETYLTRANSFERASE"/>
    <property type="match status" value="1"/>
</dbReference>
<evidence type="ECO:0000313" key="3">
    <source>
        <dbReference type="Proteomes" id="UP000291659"/>
    </source>
</evidence>
<evidence type="ECO:0000313" key="2">
    <source>
        <dbReference type="EMBL" id="TAX68296.1"/>
    </source>
</evidence>
<keyword evidence="2" id="KW-0614">Plasmid</keyword>
<dbReference type="EMBL" id="SIOX01000007">
    <property type="protein sequence ID" value="TAX68296.1"/>
    <property type="molecule type" value="Genomic_DNA"/>
</dbReference>
<protein>
    <submittedName>
        <fullName evidence="2">N-acetyltransferase</fullName>
    </submittedName>
</protein>
<dbReference type="InterPro" id="IPR000182">
    <property type="entry name" value="GNAT_dom"/>
</dbReference>
<dbReference type="SUPFAM" id="SSF55729">
    <property type="entry name" value="Acyl-CoA N-acyltransferases (Nat)"/>
    <property type="match status" value="1"/>
</dbReference>
<name>A0ABY1X1B2_9HYPH</name>
<dbReference type="Proteomes" id="UP000291659">
    <property type="component" value="Unassembled WGS sequence"/>
</dbReference>
<geneLocation type="plasmid" evidence="2">
    <name>pSM141A_Rh08</name>
</geneLocation>
<proteinExistence type="predicted"/>
<organism evidence="2 3">
    <name type="scientific">Rhizobium ruizarguesonis</name>
    <dbReference type="NCBI Taxonomy" id="2081791"/>
    <lineage>
        <taxon>Bacteria</taxon>
        <taxon>Pseudomonadati</taxon>
        <taxon>Pseudomonadota</taxon>
        <taxon>Alphaproteobacteria</taxon>
        <taxon>Hyphomicrobiales</taxon>
        <taxon>Rhizobiaceae</taxon>
        <taxon>Rhizobium/Agrobacterium group</taxon>
        <taxon>Rhizobium</taxon>
    </lineage>
</organism>
<dbReference type="InterPro" id="IPR016181">
    <property type="entry name" value="Acyl_CoA_acyltransferase"/>
</dbReference>
<dbReference type="Pfam" id="PF13302">
    <property type="entry name" value="Acetyltransf_3"/>
    <property type="match status" value="1"/>
</dbReference>
<evidence type="ECO:0000259" key="1">
    <source>
        <dbReference type="PROSITE" id="PS51186"/>
    </source>
</evidence>
<dbReference type="Gene3D" id="3.40.630.30">
    <property type="match status" value="1"/>
</dbReference>
<reference evidence="2 3" key="1">
    <citation type="submission" date="2019-02" db="EMBL/GenBank/DDBJ databases">
        <title>The genomic architecture of introgression among sibling species of bacteria.</title>
        <authorList>
            <person name="Cavassim M.I.A."/>
            <person name="Moeskjaer S."/>
            <person name="Moslemi C."/>
            <person name="Fields B."/>
            <person name="Bachmann A."/>
            <person name="Vilhjalmsson B."/>
            <person name="Schierup M.H."/>
            <person name="Young J.P.W."/>
            <person name="Andersen S.U."/>
        </authorList>
    </citation>
    <scope>NUCLEOTIDE SEQUENCE [LARGE SCALE GENOMIC DNA]</scope>
    <source>
        <strain evidence="2 3">SM141A</strain>
        <plasmid evidence="2">pSM141A_Rh08</plasmid>
    </source>
</reference>
<comment type="caution">
    <text evidence="2">The sequence shown here is derived from an EMBL/GenBank/DDBJ whole genome shotgun (WGS) entry which is preliminary data.</text>
</comment>
<accession>A0ABY1X1B2</accession>
<keyword evidence="3" id="KW-1185">Reference proteome</keyword>